<dbReference type="InterPro" id="IPR026669">
    <property type="entry name" value="Arsenite_MeTrfase-like"/>
</dbReference>
<sequence>MDKDTIYQAVQDRYSAVTRIADQDTGTGTGSAYTQSVARAFGYTDEELVSIPREANMGLSCGNPTAMATLQEGETVIDLGSGAGLDVFLAANKVGLTGKVYGVDMNKASNTCSYLDMLLRAEQAKTRSGTTNVSFVESRITDIPLPAALANCIISNCVINLVPESEKQLVFDEMFRLLKPRGRVAISDILLKKPLSEALRSCMALYTGCISGASQIDDYRRYLHTAGFNGKYPPYGSLFGRRYDEGSTGDTLESRNTLSCCGGPAVSKAESIACCSAGDGGQQLQAGNKCYGDGGSGPELVLPDEFKGENLNNWAGSYKIFAIKA</sequence>
<comment type="similarity">
    <text evidence="3">Belongs to the methyltransferase superfamily. Arsenite methyltransferase family.</text>
</comment>
<comment type="catalytic activity">
    <reaction evidence="7">
        <text>arsenic triglutathione + 2 [thioredoxin]-dithiol + 2 S-adenosyl-L-methionine + H2O = dimethylarsinous acid + 2 [thioredoxin]-disulfide + 3 glutathione + 2 S-adenosyl-L-homocysteine + 2 H(+)</text>
        <dbReference type="Rhea" id="RHEA:69464"/>
        <dbReference type="Rhea" id="RHEA-COMP:10698"/>
        <dbReference type="Rhea" id="RHEA-COMP:10700"/>
        <dbReference type="ChEBI" id="CHEBI:15377"/>
        <dbReference type="ChEBI" id="CHEBI:15378"/>
        <dbReference type="ChEBI" id="CHEBI:23808"/>
        <dbReference type="ChEBI" id="CHEBI:29950"/>
        <dbReference type="ChEBI" id="CHEBI:50058"/>
        <dbReference type="ChEBI" id="CHEBI:57856"/>
        <dbReference type="ChEBI" id="CHEBI:57925"/>
        <dbReference type="ChEBI" id="CHEBI:59789"/>
        <dbReference type="ChEBI" id="CHEBI:183640"/>
        <dbReference type="EC" id="2.1.1.137"/>
    </reaction>
</comment>
<dbReference type="EC" id="2.1.1.137" evidence="4"/>
<dbReference type="Gene3D" id="3.40.50.150">
    <property type="entry name" value="Vaccinia Virus protein VP39"/>
    <property type="match status" value="1"/>
</dbReference>
<keyword evidence="2" id="KW-0949">S-adenosyl-L-methionine</keyword>
<evidence type="ECO:0000256" key="8">
    <source>
        <dbReference type="ARBA" id="ARBA00048428"/>
    </source>
</evidence>
<keyword evidence="10" id="KW-0489">Methyltransferase</keyword>
<dbReference type="EMBL" id="JAQGDS010000002">
    <property type="protein sequence ID" value="KAJ6263586.1"/>
    <property type="molecule type" value="Genomic_DNA"/>
</dbReference>
<keyword evidence="11" id="KW-1185">Reference proteome</keyword>
<dbReference type="SUPFAM" id="SSF53335">
    <property type="entry name" value="S-adenosyl-L-methionine-dependent methyltransferases"/>
    <property type="match status" value="1"/>
</dbReference>
<comment type="catalytic activity">
    <reaction evidence="8">
        <text>arsenic triglutathione + 3 [thioredoxin]-dithiol + 3 S-adenosyl-L-methionine = trimethylarsine + 3 [thioredoxin]-disulfide + 3 glutathione + 3 S-adenosyl-L-homocysteine + 3 H(+)</text>
        <dbReference type="Rhea" id="RHEA:69432"/>
        <dbReference type="Rhea" id="RHEA-COMP:10698"/>
        <dbReference type="Rhea" id="RHEA-COMP:10700"/>
        <dbReference type="ChEBI" id="CHEBI:15378"/>
        <dbReference type="ChEBI" id="CHEBI:27130"/>
        <dbReference type="ChEBI" id="CHEBI:29950"/>
        <dbReference type="ChEBI" id="CHEBI:50058"/>
        <dbReference type="ChEBI" id="CHEBI:57856"/>
        <dbReference type="ChEBI" id="CHEBI:57925"/>
        <dbReference type="ChEBI" id="CHEBI:59789"/>
        <dbReference type="ChEBI" id="CHEBI:183640"/>
        <dbReference type="EC" id="2.1.1.137"/>
    </reaction>
</comment>
<comment type="catalytic activity">
    <reaction evidence="6">
        <text>arsenic triglutathione + [thioredoxin]-dithiol + S-adenosyl-L-methionine + 2 H2O = methylarsonous acid + [thioredoxin]-disulfide + 3 glutathione + S-adenosyl-L-homocysteine + H(+)</text>
        <dbReference type="Rhea" id="RHEA:69460"/>
        <dbReference type="Rhea" id="RHEA-COMP:10698"/>
        <dbReference type="Rhea" id="RHEA-COMP:10700"/>
        <dbReference type="ChEBI" id="CHEBI:15377"/>
        <dbReference type="ChEBI" id="CHEBI:15378"/>
        <dbReference type="ChEBI" id="CHEBI:17826"/>
        <dbReference type="ChEBI" id="CHEBI:29950"/>
        <dbReference type="ChEBI" id="CHEBI:50058"/>
        <dbReference type="ChEBI" id="CHEBI:57856"/>
        <dbReference type="ChEBI" id="CHEBI:57925"/>
        <dbReference type="ChEBI" id="CHEBI:59789"/>
        <dbReference type="ChEBI" id="CHEBI:183640"/>
        <dbReference type="EC" id="2.1.1.137"/>
    </reaction>
</comment>
<evidence type="ECO:0000259" key="9">
    <source>
        <dbReference type="Pfam" id="PF13847"/>
    </source>
</evidence>
<dbReference type="CDD" id="cd02440">
    <property type="entry name" value="AdoMet_MTases"/>
    <property type="match status" value="1"/>
</dbReference>
<evidence type="ECO:0000256" key="1">
    <source>
        <dbReference type="ARBA" id="ARBA00022679"/>
    </source>
</evidence>
<dbReference type="Pfam" id="PF13847">
    <property type="entry name" value="Methyltransf_31"/>
    <property type="match status" value="1"/>
</dbReference>
<protein>
    <recommendedName>
        <fullName evidence="5">Arsenite methyltransferase</fullName>
        <ecNumber evidence="4">2.1.1.137</ecNumber>
    </recommendedName>
</protein>
<dbReference type="GO" id="GO:0032259">
    <property type="term" value="P:methylation"/>
    <property type="evidence" value="ECO:0007669"/>
    <property type="project" value="UniProtKB-KW"/>
</dbReference>
<evidence type="ECO:0000256" key="4">
    <source>
        <dbReference type="ARBA" id="ARBA00034521"/>
    </source>
</evidence>
<dbReference type="InterPro" id="IPR025714">
    <property type="entry name" value="Methyltranfer_dom"/>
</dbReference>
<evidence type="ECO:0000256" key="5">
    <source>
        <dbReference type="ARBA" id="ARBA00034545"/>
    </source>
</evidence>
<dbReference type="AlphaFoldDB" id="A0AAD6J3W7"/>
<evidence type="ECO:0000256" key="7">
    <source>
        <dbReference type="ARBA" id="ARBA00047943"/>
    </source>
</evidence>
<dbReference type="InterPro" id="IPR029063">
    <property type="entry name" value="SAM-dependent_MTases_sf"/>
</dbReference>
<evidence type="ECO:0000256" key="2">
    <source>
        <dbReference type="ARBA" id="ARBA00022691"/>
    </source>
</evidence>
<gene>
    <name evidence="10" type="ORF">Dda_2154</name>
</gene>
<dbReference type="PANTHER" id="PTHR43675:SF8">
    <property type="entry name" value="ARSENITE METHYLTRANSFERASE"/>
    <property type="match status" value="1"/>
</dbReference>
<feature type="domain" description="Methyltransferase" evidence="9">
    <location>
        <begin position="71"/>
        <end position="227"/>
    </location>
</feature>
<dbReference type="Proteomes" id="UP001221413">
    <property type="component" value="Unassembled WGS sequence"/>
</dbReference>
<evidence type="ECO:0000256" key="3">
    <source>
        <dbReference type="ARBA" id="ARBA00034487"/>
    </source>
</evidence>
<dbReference type="PANTHER" id="PTHR43675">
    <property type="entry name" value="ARSENITE METHYLTRANSFERASE"/>
    <property type="match status" value="1"/>
</dbReference>
<evidence type="ECO:0000313" key="11">
    <source>
        <dbReference type="Proteomes" id="UP001221413"/>
    </source>
</evidence>
<comment type="caution">
    <text evidence="10">The sequence shown here is derived from an EMBL/GenBank/DDBJ whole genome shotgun (WGS) entry which is preliminary data.</text>
</comment>
<name>A0AAD6J3W7_DREDA</name>
<organism evidence="10 11">
    <name type="scientific">Drechslerella dactyloides</name>
    <name type="common">Nematode-trapping fungus</name>
    <name type="synonym">Arthrobotrys dactyloides</name>
    <dbReference type="NCBI Taxonomy" id="74499"/>
    <lineage>
        <taxon>Eukaryota</taxon>
        <taxon>Fungi</taxon>
        <taxon>Dikarya</taxon>
        <taxon>Ascomycota</taxon>
        <taxon>Pezizomycotina</taxon>
        <taxon>Orbiliomycetes</taxon>
        <taxon>Orbiliales</taxon>
        <taxon>Orbiliaceae</taxon>
        <taxon>Drechslerella</taxon>
    </lineage>
</organism>
<evidence type="ECO:0000256" key="6">
    <source>
        <dbReference type="ARBA" id="ARBA00047941"/>
    </source>
</evidence>
<proteinExistence type="inferred from homology"/>
<reference evidence="10" key="1">
    <citation type="submission" date="2023-01" db="EMBL/GenBank/DDBJ databases">
        <title>The chitinases involved in constricting ring structure development in the nematode-trapping fungus Drechslerella dactyloides.</title>
        <authorList>
            <person name="Wang R."/>
            <person name="Zhang L."/>
            <person name="Tang P."/>
            <person name="Li S."/>
            <person name="Liang L."/>
        </authorList>
    </citation>
    <scope>NUCLEOTIDE SEQUENCE</scope>
    <source>
        <strain evidence="10">YMF1.00031</strain>
    </source>
</reference>
<dbReference type="GO" id="GO:0030791">
    <property type="term" value="F:arsenite methyltransferase activity"/>
    <property type="evidence" value="ECO:0007669"/>
    <property type="project" value="UniProtKB-EC"/>
</dbReference>
<keyword evidence="1" id="KW-0808">Transferase</keyword>
<accession>A0AAD6J3W7</accession>
<evidence type="ECO:0000313" key="10">
    <source>
        <dbReference type="EMBL" id="KAJ6263586.1"/>
    </source>
</evidence>